<evidence type="ECO:0000259" key="8">
    <source>
        <dbReference type="PROSITE" id="PS50850"/>
    </source>
</evidence>
<dbReference type="PANTHER" id="PTHR42718:SF24">
    <property type="entry name" value="MAJOR FACILITATOR SUPERFAMILY (MFS) PROFILE DOMAIN-CONTAINING PROTEIN"/>
    <property type="match status" value="1"/>
</dbReference>
<feature type="transmembrane region" description="Helical" evidence="7">
    <location>
        <begin position="264"/>
        <end position="285"/>
    </location>
</feature>
<keyword evidence="3" id="KW-1003">Cell membrane</keyword>
<feature type="transmembrane region" description="Helical" evidence="7">
    <location>
        <begin position="134"/>
        <end position="157"/>
    </location>
</feature>
<evidence type="ECO:0000256" key="2">
    <source>
        <dbReference type="ARBA" id="ARBA00022448"/>
    </source>
</evidence>
<feature type="transmembrane region" description="Helical" evidence="7">
    <location>
        <begin position="354"/>
        <end position="376"/>
    </location>
</feature>
<dbReference type="GO" id="GO:0022857">
    <property type="term" value="F:transmembrane transporter activity"/>
    <property type="evidence" value="ECO:0007669"/>
    <property type="project" value="InterPro"/>
</dbReference>
<evidence type="ECO:0000256" key="5">
    <source>
        <dbReference type="ARBA" id="ARBA00022989"/>
    </source>
</evidence>
<proteinExistence type="predicted"/>
<accession>A0A948WZ55</accession>
<feature type="transmembrane region" description="Helical" evidence="7">
    <location>
        <begin position="196"/>
        <end position="216"/>
    </location>
</feature>
<dbReference type="AlphaFoldDB" id="A0A948WZ55"/>
<dbReference type="Proteomes" id="UP000777303">
    <property type="component" value="Unassembled WGS sequence"/>
</dbReference>
<evidence type="ECO:0000313" key="10">
    <source>
        <dbReference type="Proteomes" id="UP000777303"/>
    </source>
</evidence>
<evidence type="ECO:0000256" key="3">
    <source>
        <dbReference type="ARBA" id="ARBA00022475"/>
    </source>
</evidence>
<feature type="transmembrane region" description="Helical" evidence="7">
    <location>
        <begin position="163"/>
        <end position="184"/>
    </location>
</feature>
<feature type="transmembrane region" description="Helical" evidence="7">
    <location>
        <begin position="449"/>
        <end position="468"/>
    </location>
</feature>
<keyword evidence="4 7" id="KW-0812">Transmembrane</keyword>
<dbReference type="GO" id="GO:0005886">
    <property type="term" value="C:plasma membrane"/>
    <property type="evidence" value="ECO:0007669"/>
    <property type="project" value="UniProtKB-SubCell"/>
</dbReference>
<evidence type="ECO:0000256" key="6">
    <source>
        <dbReference type="ARBA" id="ARBA00023136"/>
    </source>
</evidence>
<comment type="subcellular location">
    <subcellularLocation>
        <location evidence="1">Cell membrane</location>
        <topology evidence="1">Multi-pass membrane protein</topology>
    </subcellularLocation>
</comment>
<dbReference type="EMBL" id="JAHLFS010000009">
    <property type="protein sequence ID" value="MBU3851204.1"/>
    <property type="molecule type" value="Genomic_DNA"/>
</dbReference>
<organism evidence="9 10">
    <name type="scientific">Candidatus Paralactobacillus gallistercoris</name>
    <dbReference type="NCBI Taxonomy" id="2838724"/>
    <lineage>
        <taxon>Bacteria</taxon>
        <taxon>Bacillati</taxon>
        <taxon>Bacillota</taxon>
        <taxon>Bacilli</taxon>
        <taxon>Lactobacillales</taxon>
        <taxon>Lactobacillaceae</taxon>
        <taxon>Lactobacillus</taxon>
    </lineage>
</organism>
<feature type="transmembrane region" description="Helical" evidence="7">
    <location>
        <begin position="330"/>
        <end position="348"/>
    </location>
</feature>
<feature type="transmembrane region" description="Helical" evidence="7">
    <location>
        <begin position="297"/>
        <end position="318"/>
    </location>
</feature>
<feature type="transmembrane region" description="Helical" evidence="7">
    <location>
        <begin position="106"/>
        <end position="127"/>
    </location>
</feature>
<dbReference type="PANTHER" id="PTHR42718">
    <property type="entry name" value="MAJOR FACILITATOR SUPERFAMILY MULTIDRUG TRANSPORTER MFSC"/>
    <property type="match status" value="1"/>
</dbReference>
<keyword evidence="5 7" id="KW-1133">Transmembrane helix</keyword>
<dbReference type="InterPro" id="IPR011701">
    <property type="entry name" value="MFS"/>
</dbReference>
<feature type="transmembrane region" description="Helical" evidence="7">
    <location>
        <begin position="397"/>
        <end position="415"/>
    </location>
</feature>
<evidence type="ECO:0000256" key="7">
    <source>
        <dbReference type="SAM" id="Phobius"/>
    </source>
</evidence>
<keyword evidence="2" id="KW-0813">Transport</keyword>
<dbReference type="InterPro" id="IPR036259">
    <property type="entry name" value="MFS_trans_sf"/>
</dbReference>
<feature type="domain" description="Major facilitator superfamily (MFS) profile" evidence="8">
    <location>
        <begin position="11"/>
        <end position="473"/>
    </location>
</feature>
<dbReference type="InterPro" id="IPR004638">
    <property type="entry name" value="EmrB-like"/>
</dbReference>
<evidence type="ECO:0000313" key="9">
    <source>
        <dbReference type="EMBL" id="MBU3851204.1"/>
    </source>
</evidence>
<dbReference type="Pfam" id="PF07690">
    <property type="entry name" value="MFS_1"/>
    <property type="match status" value="1"/>
</dbReference>
<feature type="transmembrane region" description="Helical" evidence="7">
    <location>
        <begin position="76"/>
        <end position="100"/>
    </location>
</feature>
<sequence length="485" mass="51977">MNGKPYSRVLLMITAVAGAFATFLAGTMLATAYPTLMNHFNISTDTVQWLSTGFMLISGVMIPITAWLMNRFNSKWLYIIGMAIFLIGNICCLCSHTFAMLLGGRLIAAVGVGVTTSLSQSILLYIFPPEKRGIVMGINGIAVGLAPAIGPTLSGWVVDNYGWRVIFMIVIVFVTIDLIAAFFFMKKVMPTADIKLDYLSAVLSILGFGSLLYGVSKAGSLGWGNHEVVITIIVGIILIALFCWRQLQLDEPFLDIRLLSNWHFTLASIIGAIARVALVGVELVLPMYIQIVRGESAFHSGLILLPGAILMGLMSPIAGSLFDKMGAKKLVISGLIILTVGTMNFVALTPDTPIIEIIVLYAVRIVGISLAFMPVTTAGMNALPTDKINHGTAINNTFRQVAGSIGTAIFTTILTNTTNNMKPSTALLHSAPLAYKHQMINAALGGYRASFFAAMLVGLAGVIVALFLQKNAGLVKRNDANKGVK</sequence>
<reference evidence="9" key="2">
    <citation type="submission" date="2021-04" db="EMBL/GenBank/DDBJ databases">
        <authorList>
            <person name="Gilroy R."/>
        </authorList>
    </citation>
    <scope>NUCLEOTIDE SEQUENCE</scope>
    <source>
        <strain evidence="9">F6-6636</strain>
    </source>
</reference>
<dbReference type="CDD" id="cd17503">
    <property type="entry name" value="MFS_LmrB_MDR_like"/>
    <property type="match status" value="1"/>
</dbReference>
<dbReference type="NCBIfam" id="TIGR00711">
    <property type="entry name" value="efflux_EmrB"/>
    <property type="match status" value="1"/>
</dbReference>
<evidence type="ECO:0000256" key="1">
    <source>
        <dbReference type="ARBA" id="ARBA00004651"/>
    </source>
</evidence>
<dbReference type="Gene3D" id="1.20.1720.10">
    <property type="entry name" value="Multidrug resistance protein D"/>
    <property type="match status" value="1"/>
</dbReference>
<dbReference type="Gene3D" id="1.20.1250.20">
    <property type="entry name" value="MFS general substrate transporter like domains"/>
    <property type="match status" value="1"/>
</dbReference>
<gene>
    <name evidence="9" type="ORF">H9901_00615</name>
</gene>
<evidence type="ECO:0000256" key="4">
    <source>
        <dbReference type="ARBA" id="ARBA00022692"/>
    </source>
</evidence>
<feature type="transmembrane region" description="Helical" evidence="7">
    <location>
        <begin position="228"/>
        <end position="244"/>
    </location>
</feature>
<dbReference type="PROSITE" id="PS50850">
    <property type="entry name" value="MFS"/>
    <property type="match status" value="1"/>
</dbReference>
<dbReference type="InterPro" id="IPR020846">
    <property type="entry name" value="MFS_dom"/>
</dbReference>
<dbReference type="PRINTS" id="PR01036">
    <property type="entry name" value="TCRTETB"/>
</dbReference>
<name>A0A948WZ55_9LACO</name>
<comment type="caution">
    <text evidence="9">The sequence shown here is derived from an EMBL/GenBank/DDBJ whole genome shotgun (WGS) entry which is preliminary data.</text>
</comment>
<keyword evidence="6 7" id="KW-0472">Membrane</keyword>
<feature type="transmembrane region" description="Helical" evidence="7">
    <location>
        <begin position="48"/>
        <end position="69"/>
    </location>
</feature>
<reference evidence="9" key="1">
    <citation type="journal article" date="2021" name="PeerJ">
        <title>Extensive microbial diversity within the chicken gut microbiome revealed by metagenomics and culture.</title>
        <authorList>
            <person name="Gilroy R."/>
            <person name="Ravi A."/>
            <person name="Getino M."/>
            <person name="Pursley I."/>
            <person name="Horton D.L."/>
            <person name="Alikhan N.F."/>
            <person name="Baker D."/>
            <person name="Gharbi K."/>
            <person name="Hall N."/>
            <person name="Watson M."/>
            <person name="Adriaenssens E.M."/>
            <person name="Foster-Nyarko E."/>
            <person name="Jarju S."/>
            <person name="Secka A."/>
            <person name="Antonio M."/>
            <person name="Oren A."/>
            <person name="Chaudhuri R.R."/>
            <person name="La Ragione R."/>
            <person name="Hildebrand F."/>
            <person name="Pallen M.J."/>
        </authorList>
    </citation>
    <scope>NUCLEOTIDE SEQUENCE</scope>
    <source>
        <strain evidence="9">F6-6636</strain>
    </source>
</reference>
<protein>
    <submittedName>
        <fullName evidence="9">DHA2 family efflux MFS transporter permease subunit</fullName>
    </submittedName>
</protein>
<dbReference type="SUPFAM" id="SSF103473">
    <property type="entry name" value="MFS general substrate transporter"/>
    <property type="match status" value="1"/>
</dbReference>